<dbReference type="OrthoDB" id="5585416at2759"/>
<evidence type="ECO:0000313" key="3">
    <source>
        <dbReference type="EMBL" id="KAG0326727.1"/>
    </source>
</evidence>
<evidence type="ECO:0000313" key="4">
    <source>
        <dbReference type="Proteomes" id="UP000738325"/>
    </source>
</evidence>
<dbReference type="AlphaFoldDB" id="A0A9P6RQT6"/>
<dbReference type="Gene3D" id="6.10.250.3110">
    <property type="match status" value="1"/>
</dbReference>
<feature type="compositionally biased region" description="Polar residues" evidence="2">
    <location>
        <begin position="383"/>
        <end position="405"/>
    </location>
</feature>
<feature type="region of interest" description="Disordered" evidence="2">
    <location>
        <begin position="363"/>
        <end position="602"/>
    </location>
</feature>
<keyword evidence="4" id="KW-1185">Reference proteome</keyword>
<feature type="coiled-coil region" evidence="1">
    <location>
        <begin position="86"/>
        <end position="214"/>
    </location>
</feature>
<comment type="caution">
    <text evidence="3">The sequence shown here is derived from an EMBL/GenBank/DDBJ whole genome shotgun (WGS) entry which is preliminary data.</text>
</comment>
<name>A0A9P6RQT6_9FUNG</name>
<feature type="region of interest" description="Disordered" evidence="2">
    <location>
        <begin position="1"/>
        <end position="31"/>
    </location>
</feature>
<dbReference type="Proteomes" id="UP000738325">
    <property type="component" value="Unassembled WGS sequence"/>
</dbReference>
<feature type="region of interest" description="Disordered" evidence="2">
    <location>
        <begin position="630"/>
        <end position="760"/>
    </location>
</feature>
<reference evidence="3" key="1">
    <citation type="journal article" date="2020" name="Fungal Divers.">
        <title>Resolving the Mortierellaceae phylogeny through synthesis of multi-gene phylogenetics and phylogenomics.</title>
        <authorList>
            <person name="Vandepol N."/>
            <person name="Liber J."/>
            <person name="Desiro A."/>
            <person name="Na H."/>
            <person name="Kennedy M."/>
            <person name="Barry K."/>
            <person name="Grigoriev I.V."/>
            <person name="Miller A.N."/>
            <person name="O'Donnell K."/>
            <person name="Stajich J.E."/>
            <person name="Bonito G."/>
        </authorList>
    </citation>
    <scope>NUCLEOTIDE SEQUENCE</scope>
    <source>
        <strain evidence="3">REB-010B</strain>
    </source>
</reference>
<feature type="compositionally biased region" description="Polar residues" evidence="2">
    <location>
        <begin position="449"/>
        <end position="460"/>
    </location>
</feature>
<feature type="compositionally biased region" description="Low complexity" evidence="2">
    <location>
        <begin position="630"/>
        <end position="646"/>
    </location>
</feature>
<feature type="compositionally biased region" description="Polar residues" evidence="2">
    <location>
        <begin position="1"/>
        <end position="18"/>
    </location>
</feature>
<organism evidence="3 4">
    <name type="scientific">Dissophora globulifera</name>
    <dbReference type="NCBI Taxonomy" id="979702"/>
    <lineage>
        <taxon>Eukaryota</taxon>
        <taxon>Fungi</taxon>
        <taxon>Fungi incertae sedis</taxon>
        <taxon>Mucoromycota</taxon>
        <taxon>Mortierellomycotina</taxon>
        <taxon>Mortierellomycetes</taxon>
        <taxon>Mortierellales</taxon>
        <taxon>Mortierellaceae</taxon>
        <taxon>Dissophora</taxon>
    </lineage>
</organism>
<feature type="compositionally biased region" description="Low complexity" evidence="2">
    <location>
        <begin position="658"/>
        <end position="675"/>
    </location>
</feature>
<keyword evidence="1" id="KW-0175">Coiled coil</keyword>
<feature type="compositionally biased region" description="Low complexity" evidence="2">
    <location>
        <begin position="486"/>
        <end position="509"/>
    </location>
</feature>
<evidence type="ECO:0000256" key="2">
    <source>
        <dbReference type="SAM" id="MobiDB-lite"/>
    </source>
</evidence>
<feature type="region of interest" description="Disordered" evidence="2">
    <location>
        <begin position="322"/>
        <end position="349"/>
    </location>
</feature>
<evidence type="ECO:0000256" key="1">
    <source>
        <dbReference type="SAM" id="Coils"/>
    </source>
</evidence>
<feature type="compositionally biased region" description="Low complexity" evidence="2">
    <location>
        <begin position="518"/>
        <end position="532"/>
    </location>
</feature>
<feature type="compositionally biased region" description="Low complexity" evidence="2">
    <location>
        <begin position="544"/>
        <end position="584"/>
    </location>
</feature>
<proteinExistence type="predicted"/>
<gene>
    <name evidence="3" type="ORF">BGZ99_009126</name>
</gene>
<dbReference type="EMBL" id="JAAAIP010000075">
    <property type="protein sequence ID" value="KAG0326727.1"/>
    <property type="molecule type" value="Genomic_DNA"/>
</dbReference>
<accession>A0A9P6RQT6</accession>
<feature type="compositionally biased region" description="Low complexity" evidence="2">
    <location>
        <begin position="728"/>
        <end position="738"/>
    </location>
</feature>
<sequence length="799" mass="86136">MLTTPARPSSLDRTQSFENPPCPPYNLSQEDVLAQNPIAEEDDLRSELERIQDPGALKERFYAEHQLMMDQLNMAGRFGLELQQSLEQAQRAERQSYAQIQALQDENLMLQSRVHHTQELSAHLTGSEDEVRNLTSENESLQKELDGCRRELKTFRKELDHLVEQMAEMGSEVLDAKSKVSMYSRRLTEVEQELNSTQELNVDLQEQLRVALEKHKQTHSNTAQVVKNMQTELGRVVSDSGTIRSTLEELESRQEKCEGRVVEMISNTKEYAQLLEEAQTTIQTMRIESDMDGRGWSTSPLSSSWDIKRSTGQLSTLAMEDPELNNSDFPAEEDPHAWNGELQGGASGMSLGMELSLGAELNRDRDQRATSPEQLEDQLKESIVSSAPSTPATYRPSQSSKQLTPAPSPREPVAVHNKETQTPVPPPSPPKVESSQQQPTSPIPKDTGKFSTGSLSSELQQRLEEHNIFQTRPPWNPSVALENVLPSPTRNRSRSTSRGPSTSSSRSVSQASLHHQGSPASASASFRNSRASTMPSPQTSPHIAASGSSSSLMDAISAHSGKRLSTGSNSSVFSNSHNTTSNNRPRSRTAAATVEKNPTPGLKYLLSTNNSALDLSNVITKTKASAAAAAAKSSSPGAARSAKGAKTGVDSSLKSKPKSATAGGTTTTASTKSGSRSNLTVESMPKTMSGGRASSMSPGRNVIKKKSSSSLSISPTPGALPTTGQTTPRSSHPTSPSFSPMPPASPSVASKKLQAMSMTATESLVSSVPLMLPESPLPGSEDTTTVSAVALSEELEGRV</sequence>
<protein>
    <submittedName>
        <fullName evidence="3">Uncharacterized protein</fullName>
    </submittedName>
</protein>